<dbReference type="SUPFAM" id="SSF56300">
    <property type="entry name" value="Metallo-dependent phosphatases"/>
    <property type="match status" value="1"/>
</dbReference>
<dbReference type="GO" id="GO:0046872">
    <property type="term" value="F:metal ion binding"/>
    <property type="evidence" value="ECO:0007669"/>
    <property type="project" value="UniProtKB-KW"/>
</dbReference>
<dbReference type="PANTHER" id="PTHR34990">
    <property type="entry name" value="UDP-2,3-DIACYLGLUCOSAMINE HYDROLASE-RELATED"/>
    <property type="match status" value="1"/>
</dbReference>
<evidence type="ECO:0000256" key="4">
    <source>
        <dbReference type="ARBA" id="ARBA00022556"/>
    </source>
</evidence>
<dbReference type="GO" id="GO:0005737">
    <property type="term" value="C:cytoplasm"/>
    <property type="evidence" value="ECO:0007669"/>
    <property type="project" value="InterPro"/>
</dbReference>
<evidence type="ECO:0000256" key="2">
    <source>
        <dbReference type="ARBA" id="ARBA00022516"/>
    </source>
</evidence>
<dbReference type="NCBIfam" id="NF003743">
    <property type="entry name" value="PRK05340.1"/>
    <property type="match status" value="1"/>
</dbReference>
<evidence type="ECO:0000256" key="3">
    <source>
        <dbReference type="ARBA" id="ARBA00022519"/>
    </source>
</evidence>
<feature type="domain" description="Calcineurin-like phosphoesterase" evidence="10">
    <location>
        <begin position="10"/>
        <end position="205"/>
    </location>
</feature>
<dbReference type="Gene3D" id="3.60.21.10">
    <property type="match status" value="1"/>
</dbReference>
<evidence type="ECO:0000256" key="8">
    <source>
        <dbReference type="ARBA" id="ARBA00023136"/>
    </source>
</evidence>
<name>A0A3B0Y9I5_9ZZZZ</name>
<evidence type="ECO:0000259" key="10">
    <source>
        <dbReference type="Pfam" id="PF00149"/>
    </source>
</evidence>
<evidence type="ECO:0000256" key="6">
    <source>
        <dbReference type="ARBA" id="ARBA00022801"/>
    </source>
</evidence>
<keyword evidence="7" id="KW-0443">Lipid metabolism</keyword>
<evidence type="ECO:0000313" key="11">
    <source>
        <dbReference type="EMBL" id="VAW70829.1"/>
    </source>
</evidence>
<keyword evidence="6 11" id="KW-0378">Hydrolase</keyword>
<sequence>MSQDSNQCSLFISDLHLDPERKNINQIFFEFLEGRALKAEALYILGDLFEVWIGDDDLTDFHQQVIAAFRKYNSQGIKLFFMHGNRDFLLGDEFIQQCGAQLLEDPFILDLYGRKTLLCHGDTLCTLDQEYQKFRKTIRSERWAHEFLTKSLEERRNIALDLRRQSREKSENKSHNIMDVNQNDVLELLELTGTEFLIHGHTHRPAEHIIETSFGESKRLVLSDWYQAGHCLEVSSESYHVEDFV</sequence>
<dbReference type="AlphaFoldDB" id="A0A3B0Y9I5"/>
<dbReference type="InterPro" id="IPR010138">
    <property type="entry name" value="UDP-diacylglucosamine_Hdrlase"/>
</dbReference>
<dbReference type="PANTHER" id="PTHR34990:SF1">
    <property type="entry name" value="UDP-2,3-DIACYLGLUCOSAMINE HYDROLASE"/>
    <property type="match status" value="1"/>
</dbReference>
<dbReference type="CDD" id="cd07398">
    <property type="entry name" value="MPP_YbbF-LpxH"/>
    <property type="match status" value="1"/>
</dbReference>
<dbReference type="InterPro" id="IPR043461">
    <property type="entry name" value="LpxH-like"/>
</dbReference>
<keyword evidence="5" id="KW-0479">Metal-binding</keyword>
<dbReference type="GO" id="GO:0008758">
    <property type="term" value="F:UDP-2,3-diacylglucosamine hydrolase activity"/>
    <property type="evidence" value="ECO:0007669"/>
    <property type="project" value="TreeGrafter"/>
</dbReference>
<dbReference type="HAMAP" id="MF_00575">
    <property type="entry name" value="LpxH"/>
    <property type="match status" value="1"/>
</dbReference>
<keyword evidence="1" id="KW-1003">Cell membrane</keyword>
<dbReference type="Pfam" id="PF00149">
    <property type="entry name" value="Metallophos"/>
    <property type="match status" value="1"/>
</dbReference>
<reference evidence="11" key="1">
    <citation type="submission" date="2018-06" db="EMBL/GenBank/DDBJ databases">
        <authorList>
            <person name="Zhirakovskaya E."/>
        </authorList>
    </citation>
    <scope>NUCLEOTIDE SEQUENCE</scope>
</reference>
<dbReference type="InterPro" id="IPR029052">
    <property type="entry name" value="Metallo-depent_PP-like"/>
</dbReference>
<evidence type="ECO:0000256" key="7">
    <source>
        <dbReference type="ARBA" id="ARBA00023098"/>
    </source>
</evidence>
<evidence type="ECO:0000256" key="9">
    <source>
        <dbReference type="ARBA" id="ARBA00023211"/>
    </source>
</evidence>
<evidence type="ECO:0000256" key="5">
    <source>
        <dbReference type="ARBA" id="ARBA00022723"/>
    </source>
</evidence>
<gene>
    <name evidence="11" type="ORF">MNBD_GAMMA12-311</name>
</gene>
<proteinExistence type="inferred from homology"/>
<dbReference type="InterPro" id="IPR004843">
    <property type="entry name" value="Calcineurin-like_PHP"/>
</dbReference>
<dbReference type="GO" id="GO:0009245">
    <property type="term" value="P:lipid A biosynthetic process"/>
    <property type="evidence" value="ECO:0007669"/>
    <property type="project" value="UniProtKB-KW"/>
</dbReference>
<dbReference type="NCBIfam" id="TIGR01854">
    <property type="entry name" value="lipid_A_lpxH"/>
    <property type="match status" value="1"/>
</dbReference>
<dbReference type="GO" id="GO:0016020">
    <property type="term" value="C:membrane"/>
    <property type="evidence" value="ECO:0007669"/>
    <property type="project" value="GOC"/>
</dbReference>
<keyword evidence="2" id="KW-0444">Lipid biosynthesis</keyword>
<keyword evidence="4" id="KW-0441">Lipid A biosynthesis</keyword>
<evidence type="ECO:0000256" key="1">
    <source>
        <dbReference type="ARBA" id="ARBA00022475"/>
    </source>
</evidence>
<dbReference type="EC" id="3.6.1.54" evidence="11"/>
<protein>
    <submittedName>
        <fullName evidence="11">UDP-2,3-diacylglucosamine diphosphatase</fullName>
        <ecNumber evidence="11">3.6.1.54</ecNumber>
    </submittedName>
</protein>
<keyword evidence="8" id="KW-0472">Membrane</keyword>
<organism evidence="11">
    <name type="scientific">hydrothermal vent metagenome</name>
    <dbReference type="NCBI Taxonomy" id="652676"/>
    <lineage>
        <taxon>unclassified sequences</taxon>
        <taxon>metagenomes</taxon>
        <taxon>ecological metagenomes</taxon>
    </lineage>
</organism>
<accession>A0A3B0Y9I5</accession>
<keyword evidence="9" id="KW-0464">Manganese</keyword>
<dbReference type="EMBL" id="UOFL01000003">
    <property type="protein sequence ID" value="VAW70829.1"/>
    <property type="molecule type" value="Genomic_DNA"/>
</dbReference>
<keyword evidence="3" id="KW-0997">Cell inner membrane</keyword>